<comment type="similarity">
    <text evidence="1">Belongs to the short-chain dehydrogenases/reductases (SDR) family.</text>
</comment>
<dbReference type="PRINTS" id="PR00081">
    <property type="entry name" value="GDHRDH"/>
</dbReference>
<dbReference type="CDD" id="cd05233">
    <property type="entry name" value="SDR_c"/>
    <property type="match status" value="1"/>
</dbReference>
<dbReference type="AlphaFoldDB" id="A0A8J6T840"/>
<dbReference type="InterPro" id="IPR050259">
    <property type="entry name" value="SDR"/>
</dbReference>
<evidence type="ECO:0000256" key="1">
    <source>
        <dbReference type="ARBA" id="ARBA00006484"/>
    </source>
</evidence>
<gene>
    <name evidence="2" type="ORF">H8E19_11170</name>
</gene>
<accession>A0A8J6T840</accession>
<organism evidence="2 3">
    <name type="scientific">Candidatus Desulfacyla euxinica</name>
    <dbReference type="NCBI Taxonomy" id="2841693"/>
    <lineage>
        <taxon>Bacteria</taxon>
        <taxon>Deltaproteobacteria</taxon>
        <taxon>Candidatus Desulfacyla</taxon>
    </lineage>
</organism>
<evidence type="ECO:0000313" key="3">
    <source>
        <dbReference type="Proteomes" id="UP000650524"/>
    </source>
</evidence>
<dbReference type="Pfam" id="PF00106">
    <property type="entry name" value="adh_short"/>
    <property type="match status" value="1"/>
</dbReference>
<dbReference type="InterPro" id="IPR036291">
    <property type="entry name" value="NAD(P)-bd_dom_sf"/>
</dbReference>
<dbReference type="Gene3D" id="3.40.50.720">
    <property type="entry name" value="NAD(P)-binding Rossmann-like Domain"/>
    <property type="match status" value="1"/>
</dbReference>
<dbReference type="PANTHER" id="PTHR42879">
    <property type="entry name" value="3-OXOACYL-(ACYL-CARRIER-PROTEIN) REDUCTASE"/>
    <property type="match status" value="1"/>
</dbReference>
<reference evidence="2 3" key="1">
    <citation type="submission" date="2020-08" db="EMBL/GenBank/DDBJ databases">
        <title>Bridging the membrane lipid divide: bacteria of the FCB group superphylum have the potential to synthesize archaeal ether lipids.</title>
        <authorList>
            <person name="Villanueva L."/>
            <person name="Von Meijenfeldt F.A.B."/>
            <person name="Westbye A.B."/>
            <person name="Yadav S."/>
            <person name="Hopmans E.C."/>
            <person name="Dutilh B.E."/>
            <person name="Sinninghe Damste J.S."/>
        </authorList>
    </citation>
    <scope>NUCLEOTIDE SEQUENCE [LARGE SCALE GENOMIC DNA]</scope>
    <source>
        <strain evidence="2">NIOZ-UU27</strain>
    </source>
</reference>
<sequence>MDITEPKITLDEILILPDDNFNPDNVCIITGAGMGIGRATAIAAAANGLTAVGLDINEEECEKTVEMVHELGGKMVFIKTDLTRDEDIEQAVAEASKVGFIKYLVNIAGIQHIDSIENFPMEKYDLMQRLMLRAPFYLSKLTIPHMRKSSDGTGGIGNMASIHGHICTLNKTAYNIMKFGLRALSQSVSAEGDGKIRSFTVSTGFVKTALALNQIPAQAKQRGITPEEVVRDVMMGDSRIKEMMSPIEVANLFLLGFSRFGKYLVGGDLLFDGGMVLTYAEKKAVKQKSEV</sequence>
<dbReference type="Proteomes" id="UP000650524">
    <property type="component" value="Unassembled WGS sequence"/>
</dbReference>
<proteinExistence type="inferred from homology"/>
<dbReference type="InterPro" id="IPR002347">
    <property type="entry name" value="SDR_fam"/>
</dbReference>
<dbReference type="SUPFAM" id="SSF51735">
    <property type="entry name" value="NAD(P)-binding Rossmann-fold domains"/>
    <property type="match status" value="1"/>
</dbReference>
<evidence type="ECO:0000313" key="2">
    <source>
        <dbReference type="EMBL" id="MBC8177954.1"/>
    </source>
</evidence>
<comment type="caution">
    <text evidence="2">The sequence shown here is derived from an EMBL/GenBank/DDBJ whole genome shotgun (WGS) entry which is preliminary data.</text>
</comment>
<protein>
    <submittedName>
        <fullName evidence="2">SDR family oxidoreductase</fullName>
    </submittedName>
</protein>
<dbReference type="PANTHER" id="PTHR42879:SF2">
    <property type="entry name" value="3-OXOACYL-[ACYL-CARRIER-PROTEIN] REDUCTASE FABG"/>
    <property type="match status" value="1"/>
</dbReference>
<dbReference type="EMBL" id="JACNJD010000247">
    <property type="protein sequence ID" value="MBC8177954.1"/>
    <property type="molecule type" value="Genomic_DNA"/>
</dbReference>
<name>A0A8J6T840_9DELT</name>